<organism evidence="2 3">
    <name type="scientific">Babjeviella inositovora NRRL Y-12698</name>
    <dbReference type="NCBI Taxonomy" id="984486"/>
    <lineage>
        <taxon>Eukaryota</taxon>
        <taxon>Fungi</taxon>
        <taxon>Dikarya</taxon>
        <taxon>Ascomycota</taxon>
        <taxon>Saccharomycotina</taxon>
        <taxon>Pichiomycetes</taxon>
        <taxon>Serinales incertae sedis</taxon>
        <taxon>Babjeviella</taxon>
    </lineage>
</organism>
<accession>A0A1E3QZL8</accession>
<dbReference type="GO" id="GO:1990130">
    <property type="term" value="C:GATOR1 complex"/>
    <property type="evidence" value="ECO:0007669"/>
    <property type="project" value="TreeGrafter"/>
</dbReference>
<evidence type="ECO:0000313" key="2">
    <source>
        <dbReference type="EMBL" id="ODQ83120.1"/>
    </source>
</evidence>
<name>A0A1E3QZL8_9ASCO</name>
<dbReference type="PANTHER" id="PTHR12991">
    <property type="entry name" value="NITROGEN PERMEASE REGULATOR 2/TUMOR SUPPRESSOR CANDIDATE 4"/>
    <property type="match status" value="1"/>
</dbReference>
<comment type="similarity">
    <text evidence="1">Belongs to the NPR2 family.</text>
</comment>
<dbReference type="STRING" id="984486.A0A1E3QZL8"/>
<dbReference type="Pfam" id="PF06218">
    <property type="entry name" value="NPR2"/>
    <property type="match status" value="1"/>
</dbReference>
<dbReference type="RefSeq" id="XP_018988448.1">
    <property type="nucleotide sequence ID" value="XM_019127749.1"/>
</dbReference>
<keyword evidence="3" id="KW-1185">Reference proteome</keyword>
<dbReference type="GO" id="GO:0010508">
    <property type="term" value="P:positive regulation of autophagy"/>
    <property type="evidence" value="ECO:0007669"/>
    <property type="project" value="TreeGrafter"/>
</dbReference>
<dbReference type="GeneID" id="30145602"/>
<dbReference type="PANTHER" id="PTHR12991:SF10">
    <property type="entry name" value="GATOR COMPLEX PROTEIN NPRL2"/>
    <property type="match status" value="1"/>
</dbReference>
<sequence>MRNSFNFNFCFVFPYESDSLPYESSIRKIGEMFAALEEQSNILSRNEPDVFYRIPETIINPRKGSQTSVTSVDPPTSGLKAAAVNPASSSFIFSQEFKGRFEQLVACEEEQDEQQLQQAKTDYLTNIPQSERRQTKKLNLESLIQQIHQDLNSYSECLIPLDESNSIDIKLFPIFPPPPLIKSSDVPVSTVKLKSLVDFNWDPTMVKIFPFIDGVNSVNRISQLADADVKMTKICIQHLMYYKCIVILDIFQFANIYAPTSRIADFLYDDMADECQDYVVKPYVESRNNTPLNTPGVTEGPQLEAAVHISNPTALVASTWTQSQIRSGSPQHSRISTYLNMSSASPGKSNAKESSSKLEATANKPLVLPSKSSLFFLYRSLHQGSTVRDWYAANVSLLTHIDIRRFITFGVTKGIIYRVRAYPIAEDAFNNIEIGESAEILDDRRFSVSLMRGYTDKDIGTTNPLLGAFELTSGRKGRDTGSNEFLLKTDKYENGRFKIEKRKISFTSANKPVLTLQIKVSGEHEVFDTDSDVSGSDEETVGYPELRNYTRTTGARARIQTKALTPNPEKTKVMRLLRSFEDFDTICTELGRSRGEVETLIRNFGSVSIVNS</sequence>
<dbReference type="InterPro" id="IPR009348">
    <property type="entry name" value="NPR2-like"/>
</dbReference>
<evidence type="ECO:0000313" key="3">
    <source>
        <dbReference type="Proteomes" id="UP000094336"/>
    </source>
</evidence>
<proteinExistence type="inferred from homology"/>
<dbReference type="EMBL" id="KV454426">
    <property type="protein sequence ID" value="ODQ83120.1"/>
    <property type="molecule type" value="Genomic_DNA"/>
</dbReference>
<dbReference type="GO" id="GO:1904262">
    <property type="term" value="P:negative regulation of TORC1 signaling"/>
    <property type="evidence" value="ECO:0007669"/>
    <property type="project" value="TreeGrafter"/>
</dbReference>
<dbReference type="AlphaFoldDB" id="A0A1E3QZL8"/>
<evidence type="ECO:0000256" key="1">
    <source>
        <dbReference type="ARBA" id="ARBA00008433"/>
    </source>
</evidence>
<dbReference type="GO" id="GO:0005774">
    <property type="term" value="C:vacuolar membrane"/>
    <property type="evidence" value="ECO:0007669"/>
    <property type="project" value="TreeGrafter"/>
</dbReference>
<evidence type="ECO:0008006" key="4">
    <source>
        <dbReference type="Google" id="ProtNLM"/>
    </source>
</evidence>
<dbReference type="Proteomes" id="UP000094336">
    <property type="component" value="Unassembled WGS sequence"/>
</dbReference>
<dbReference type="OrthoDB" id="338854at2759"/>
<dbReference type="GO" id="GO:0005096">
    <property type="term" value="F:GTPase activator activity"/>
    <property type="evidence" value="ECO:0007669"/>
    <property type="project" value="TreeGrafter"/>
</dbReference>
<gene>
    <name evidence="2" type="ORF">BABINDRAFT_159574</name>
</gene>
<protein>
    <recommendedName>
        <fullName evidence="4">Nitrogen permease regulator 2</fullName>
    </recommendedName>
</protein>
<reference evidence="3" key="1">
    <citation type="submission" date="2016-05" db="EMBL/GenBank/DDBJ databases">
        <title>Comparative genomics of biotechnologically important yeasts.</title>
        <authorList>
            <consortium name="DOE Joint Genome Institute"/>
            <person name="Riley R."/>
            <person name="Haridas S."/>
            <person name="Wolfe K.H."/>
            <person name="Lopes M.R."/>
            <person name="Hittinger C.T."/>
            <person name="Goker M."/>
            <person name="Salamov A."/>
            <person name="Wisecaver J."/>
            <person name="Long T.M."/>
            <person name="Aerts A.L."/>
            <person name="Barry K."/>
            <person name="Choi C."/>
            <person name="Clum A."/>
            <person name="Coughlan A.Y."/>
            <person name="Deshpande S."/>
            <person name="Douglass A.P."/>
            <person name="Hanson S.J."/>
            <person name="Klenk H.-P."/>
            <person name="Labutti K."/>
            <person name="Lapidus A."/>
            <person name="Lindquist E."/>
            <person name="Lipzen A."/>
            <person name="Meier-Kolthoff J.P."/>
            <person name="Ohm R.A."/>
            <person name="Otillar R.P."/>
            <person name="Pangilinan J."/>
            <person name="Peng Y."/>
            <person name="Rokas A."/>
            <person name="Rosa C.A."/>
            <person name="Scheuner C."/>
            <person name="Sibirny A.A."/>
            <person name="Slot J.C."/>
            <person name="Stielow J.B."/>
            <person name="Sun H."/>
            <person name="Kurtzman C.P."/>
            <person name="Blackwell M."/>
            <person name="Grigoriev I.V."/>
            <person name="Jeffries T.W."/>
        </authorList>
    </citation>
    <scope>NUCLEOTIDE SEQUENCE [LARGE SCALE GENOMIC DNA]</scope>
    <source>
        <strain evidence="3">NRRL Y-12698</strain>
    </source>
</reference>